<feature type="domain" description="TNFR-Cys" evidence="12">
    <location>
        <begin position="217"/>
        <end position="257"/>
    </location>
</feature>
<dbReference type="GO" id="GO:0005886">
    <property type="term" value="C:plasma membrane"/>
    <property type="evidence" value="ECO:0007669"/>
    <property type="project" value="TreeGrafter"/>
</dbReference>
<dbReference type="Gene3D" id="1.10.533.10">
    <property type="entry name" value="Death Domain, Fas"/>
    <property type="match status" value="1"/>
</dbReference>
<organism evidence="13 14">
    <name type="scientific">Bagarius yarrelli</name>
    <name type="common">Goonch</name>
    <name type="synonym">Bagrus yarrelli</name>
    <dbReference type="NCBI Taxonomy" id="175774"/>
    <lineage>
        <taxon>Eukaryota</taxon>
        <taxon>Metazoa</taxon>
        <taxon>Chordata</taxon>
        <taxon>Craniata</taxon>
        <taxon>Vertebrata</taxon>
        <taxon>Euteleostomi</taxon>
        <taxon>Actinopterygii</taxon>
        <taxon>Neopterygii</taxon>
        <taxon>Teleostei</taxon>
        <taxon>Ostariophysi</taxon>
        <taxon>Siluriformes</taxon>
        <taxon>Sisoridae</taxon>
        <taxon>Sisorinae</taxon>
        <taxon>Bagarius</taxon>
    </lineage>
</organism>
<dbReference type="OrthoDB" id="8848202at2759"/>
<evidence type="ECO:0000259" key="12">
    <source>
        <dbReference type="PROSITE" id="PS50050"/>
    </source>
</evidence>
<dbReference type="PROSITE" id="PS50050">
    <property type="entry name" value="TNFR_NGFR_2"/>
    <property type="match status" value="2"/>
</dbReference>
<evidence type="ECO:0000256" key="8">
    <source>
        <dbReference type="ARBA" id="ARBA00023180"/>
    </source>
</evidence>
<dbReference type="Proteomes" id="UP000319801">
    <property type="component" value="Unassembled WGS sequence"/>
</dbReference>
<dbReference type="PANTHER" id="PTHR46330">
    <property type="entry name" value="TUMOR NECROSIS FACTOR RECEPTOR SUPERFAMILY MEMBER 10B"/>
    <property type="match status" value="1"/>
</dbReference>
<feature type="disulfide bond" evidence="9">
    <location>
        <begin position="218"/>
        <end position="233"/>
    </location>
</feature>
<keyword evidence="8" id="KW-0325">Glycoprotein</keyword>
<feature type="disulfide bond" evidence="9">
    <location>
        <begin position="195"/>
        <end position="208"/>
    </location>
</feature>
<dbReference type="Gene3D" id="2.10.50.10">
    <property type="entry name" value="Tumor Necrosis Factor Receptor, subunit A, domain 2"/>
    <property type="match status" value="2"/>
</dbReference>
<evidence type="ECO:0000313" key="13">
    <source>
        <dbReference type="EMBL" id="TSK72048.1"/>
    </source>
</evidence>
<dbReference type="CDD" id="cd10580">
    <property type="entry name" value="TNFRSF10"/>
    <property type="match status" value="1"/>
</dbReference>
<dbReference type="AlphaFoldDB" id="A0A556TU89"/>
<dbReference type="InterPro" id="IPR000488">
    <property type="entry name" value="Death_dom"/>
</dbReference>
<evidence type="ECO:0000256" key="10">
    <source>
        <dbReference type="SAM" id="MobiDB-lite"/>
    </source>
</evidence>
<evidence type="ECO:0000256" key="5">
    <source>
        <dbReference type="ARBA" id="ARBA00023136"/>
    </source>
</evidence>
<keyword evidence="5" id="KW-0472">Membrane</keyword>
<dbReference type="GO" id="GO:0009986">
    <property type="term" value="C:cell surface"/>
    <property type="evidence" value="ECO:0007669"/>
    <property type="project" value="TreeGrafter"/>
</dbReference>
<keyword evidence="4" id="KW-0677">Repeat</keyword>
<evidence type="ECO:0000256" key="6">
    <source>
        <dbReference type="ARBA" id="ARBA00023157"/>
    </source>
</evidence>
<feature type="disulfide bond" evidence="9">
    <location>
        <begin position="198"/>
        <end position="216"/>
    </location>
</feature>
<keyword evidence="14" id="KW-1185">Reference proteome</keyword>
<comment type="caution">
    <text evidence="13">The sequence shown here is derived from an EMBL/GenBank/DDBJ whole genome shotgun (WGS) entry which is preliminary data.</text>
</comment>
<comment type="subcellular location">
    <subcellularLocation>
        <location evidence="1">Membrane</location>
    </subcellularLocation>
</comment>
<feature type="repeat" description="TNFR-Cys" evidence="9">
    <location>
        <begin position="217"/>
        <end position="257"/>
    </location>
</feature>
<dbReference type="GO" id="GO:0036462">
    <property type="term" value="P:TRAIL-activated apoptotic signaling pathway"/>
    <property type="evidence" value="ECO:0007669"/>
    <property type="project" value="TreeGrafter"/>
</dbReference>
<dbReference type="InterPro" id="IPR001368">
    <property type="entry name" value="TNFR/NGFR_Cys_rich_reg"/>
</dbReference>
<accession>A0A556TU89</accession>
<evidence type="ECO:0000256" key="3">
    <source>
        <dbReference type="ARBA" id="ARBA00022729"/>
    </source>
</evidence>
<sequence length="501" mass="55436">MTRVFVSGVICHLSTVCMEAVVRVTHSGIESVFREEALSRIKESSLALQRKMKQGGPLCSGYKTGTVPLAVRANPSVWNPVIHPDWNVCGLYTGSEECELTRADLSPQVFLFVLALTTASRGAAELGFHLNQTAKQRVCLENQEYPHKGFCCKNCEAGTYVKEKCTADQEKGICEPCKEGTYAEHPTGMDQCLQCSQCPAGQLITLRCTSTRDTKCVCKPGTFCLPDEPCEVCKKCTRCKADETEERKCNSTSNTKCVKRPLFPHDPVTSTPTIPAEPTSKDHHTIASPVAQNNEVKIPIDGVSVPTSEECENSRNAGLEEAELPRTESRPLLLQETHILGSKSIPVEDEDRGLGDSLPNTTSSSQTSLSALPVNMSHPVSANCDREAESWAKEDGTPRRLVPLLAEEVSLNKSFDLFDVLDVRVHNKFFRSIGVSDNKIKLAESHNASDKVYELLRTWMQHEGLRANINHLLQALLDLDQRYSAEQIASRAVERGYYKYE</sequence>
<dbReference type="InterPro" id="IPR034024">
    <property type="entry name" value="TNFRSF10_N"/>
</dbReference>
<feature type="disulfide bond" evidence="9">
    <location>
        <begin position="236"/>
        <end position="249"/>
    </location>
</feature>
<evidence type="ECO:0000259" key="11">
    <source>
        <dbReference type="PROSITE" id="PS50017"/>
    </source>
</evidence>
<feature type="region of interest" description="Disordered" evidence="10">
    <location>
        <begin position="305"/>
        <end position="368"/>
    </location>
</feature>
<gene>
    <name evidence="13" type="ORF">Baya_3032</name>
</gene>
<evidence type="ECO:0000256" key="9">
    <source>
        <dbReference type="PROSITE-ProRule" id="PRU00206"/>
    </source>
</evidence>
<feature type="domain" description="TNFR-Cys" evidence="12">
    <location>
        <begin position="176"/>
        <end position="216"/>
    </location>
</feature>
<dbReference type="SUPFAM" id="SSF57586">
    <property type="entry name" value="TNF receptor-like"/>
    <property type="match status" value="2"/>
</dbReference>
<dbReference type="PANTHER" id="PTHR46330:SF6">
    <property type="entry name" value="HEMATOPOIETIC DEATH RECEPTOR-RELATED"/>
    <property type="match status" value="1"/>
</dbReference>
<protein>
    <submittedName>
        <fullName evidence="13">Tumor necrosis factor receptor superfamily member 22</fullName>
    </submittedName>
</protein>
<feature type="disulfide bond" evidence="9">
    <location>
        <begin position="239"/>
        <end position="257"/>
    </location>
</feature>
<proteinExistence type="predicted"/>
<evidence type="ECO:0000256" key="7">
    <source>
        <dbReference type="ARBA" id="ARBA00023170"/>
    </source>
</evidence>
<feature type="disulfide bond" evidence="9">
    <location>
        <begin position="177"/>
        <end position="192"/>
    </location>
</feature>
<keyword evidence="6 9" id="KW-1015">Disulfide bond</keyword>
<name>A0A556TU89_BAGYA</name>
<keyword evidence="3" id="KW-0732">Signal</keyword>
<evidence type="ECO:0000256" key="1">
    <source>
        <dbReference type="ARBA" id="ARBA00004370"/>
    </source>
</evidence>
<evidence type="ECO:0000256" key="4">
    <source>
        <dbReference type="ARBA" id="ARBA00022737"/>
    </source>
</evidence>
<keyword evidence="2" id="KW-0053">Apoptosis</keyword>
<dbReference type="GO" id="GO:0043065">
    <property type="term" value="P:positive regulation of apoptotic process"/>
    <property type="evidence" value="ECO:0007669"/>
    <property type="project" value="TreeGrafter"/>
</dbReference>
<dbReference type="PROSITE" id="PS50017">
    <property type="entry name" value="DEATH_DOMAIN"/>
    <property type="match status" value="1"/>
</dbReference>
<dbReference type="Pfam" id="PF00531">
    <property type="entry name" value="Death"/>
    <property type="match status" value="1"/>
</dbReference>
<dbReference type="EMBL" id="VCAZ01000019">
    <property type="protein sequence ID" value="TSK72048.1"/>
    <property type="molecule type" value="Genomic_DNA"/>
</dbReference>
<keyword evidence="7 13" id="KW-0675">Receptor</keyword>
<feature type="compositionally biased region" description="Low complexity" evidence="10">
    <location>
        <begin position="357"/>
        <end position="368"/>
    </location>
</feature>
<reference evidence="13 14" key="1">
    <citation type="journal article" date="2019" name="Genome Biol. Evol.">
        <title>Whole-Genome Sequencing of the Giant Devil Catfish, Bagarius yarrelli.</title>
        <authorList>
            <person name="Jiang W."/>
            <person name="Lv Y."/>
            <person name="Cheng L."/>
            <person name="Yang K."/>
            <person name="Chao B."/>
            <person name="Wang X."/>
            <person name="Li Y."/>
            <person name="Pan X."/>
            <person name="You X."/>
            <person name="Zhang Y."/>
            <person name="Yang J."/>
            <person name="Li J."/>
            <person name="Zhang X."/>
            <person name="Liu S."/>
            <person name="Sun C."/>
            <person name="Yang J."/>
            <person name="Shi Q."/>
        </authorList>
    </citation>
    <scope>NUCLEOTIDE SEQUENCE [LARGE SCALE GENOMIC DNA]</scope>
    <source>
        <strain evidence="13">JWS20170419001</strain>
        <tissue evidence="13">Muscle</tissue>
    </source>
</reference>
<dbReference type="SMART" id="SM00208">
    <property type="entry name" value="TNFR"/>
    <property type="match status" value="3"/>
</dbReference>
<feature type="repeat" description="TNFR-Cys" evidence="9">
    <location>
        <begin position="176"/>
        <end position="216"/>
    </location>
</feature>
<evidence type="ECO:0000313" key="14">
    <source>
        <dbReference type="Proteomes" id="UP000319801"/>
    </source>
</evidence>
<dbReference type="InterPro" id="IPR052491">
    <property type="entry name" value="TNFRSF10"/>
</dbReference>
<dbReference type="SUPFAM" id="SSF47986">
    <property type="entry name" value="DEATH domain"/>
    <property type="match status" value="1"/>
</dbReference>
<evidence type="ECO:0000256" key="2">
    <source>
        <dbReference type="ARBA" id="ARBA00022703"/>
    </source>
</evidence>
<feature type="domain" description="Death" evidence="11">
    <location>
        <begin position="428"/>
        <end position="492"/>
    </location>
</feature>
<dbReference type="InterPro" id="IPR011029">
    <property type="entry name" value="DEATH-like_dom_sf"/>
</dbReference>
<dbReference type="Pfam" id="PF00020">
    <property type="entry name" value="TNFR_c6"/>
    <property type="match status" value="2"/>
</dbReference>